<evidence type="ECO:0000256" key="1">
    <source>
        <dbReference type="SAM" id="MobiDB-lite"/>
    </source>
</evidence>
<gene>
    <name evidence="2" type="ORF">VCHENC02_3618A</name>
</gene>
<sequence>MLRILKPQGLSCPHSTSIVN</sequence>
<evidence type="ECO:0000313" key="3">
    <source>
        <dbReference type="Proteomes" id="UP000008367"/>
    </source>
</evidence>
<proteinExistence type="predicted"/>
<reference evidence="2 3" key="1">
    <citation type="submission" date="2012-10" db="EMBL/GenBank/DDBJ databases">
        <title>Genome sequence of Vibrio Cholerae HENC-02.</title>
        <authorList>
            <person name="Eppinger M."/>
            <person name="Hasan N.A."/>
            <person name="Sengamalay N."/>
            <person name="Hine E."/>
            <person name="Su Q."/>
            <person name="Daugherty S.C."/>
            <person name="Young S."/>
            <person name="Sadzewicz L."/>
            <person name="Tallon L."/>
            <person name="Cebula T.A."/>
            <person name="Ravel J."/>
            <person name="Colwell R.R."/>
        </authorList>
    </citation>
    <scope>NUCLEOTIDE SEQUENCE [LARGE SCALE GENOMIC DNA]</scope>
    <source>
        <strain evidence="2 3">HENC-02</strain>
    </source>
</reference>
<evidence type="ECO:0000313" key="2">
    <source>
        <dbReference type="EMBL" id="EKM30671.1"/>
    </source>
</evidence>
<feature type="region of interest" description="Disordered" evidence="1">
    <location>
        <begin position="1"/>
        <end position="20"/>
    </location>
</feature>
<comment type="caution">
    <text evidence="2">The sequence shown here is derived from an EMBL/GenBank/DDBJ whole genome shotgun (WGS) entry which is preliminary data.</text>
</comment>
<accession>A0A454CWB9</accession>
<organism evidence="2 3">
    <name type="scientific">Vibrio harveyi</name>
    <name type="common">Beneckea harveyi</name>
    <dbReference type="NCBI Taxonomy" id="669"/>
    <lineage>
        <taxon>Bacteria</taxon>
        <taxon>Pseudomonadati</taxon>
        <taxon>Pseudomonadota</taxon>
        <taxon>Gammaproteobacteria</taxon>
        <taxon>Vibrionales</taxon>
        <taxon>Vibrionaceae</taxon>
        <taxon>Vibrio</taxon>
    </lineage>
</organism>
<dbReference type="Proteomes" id="UP000008367">
    <property type="component" value="Unassembled WGS sequence"/>
</dbReference>
<feature type="non-terminal residue" evidence="2">
    <location>
        <position position="20"/>
    </location>
</feature>
<name>A0A454CWB9_VIBHA</name>
<protein>
    <submittedName>
        <fullName evidence="2">Uncharacterized protein</fullName>
    </submittedName>
</protein>
<dbReference type="AlphaFoldDB" id="A0A454CWB9"/>
<dbReference type="EMBL" id="AJSR01001544">
    <property type="protein sequence ID" value="EKM30671.1"/>
    <property type="molecule type" value="Genomic_DNA"/>
</dbReference>